<evidence type="ECO:0000313" key="6">
    <source>
        <dbReference type="EMBL" id="NHN30835.1"/>
    </source>
</evidence>
<dbReference type="InterPro" id="IPR051782">
    <property type="entry name" value="ABC_Transporter_VariousFunc"/>
</dbReference>
<dbReference type="SMART" id="SM00382">
    <property type="entry name" value="AAA"/>
    <property type="match status" value="1"/>
</dbReference>
<sequence length="257" mass="29114">MLEKKHREKKHTEKKQTAKNLEDGDQAVLKVNIEQAGYDGQSDVIKQIQFEVRRGELVGLLGPNGAGKSTTIKSILGLLKDFKGEISFSGERKSYAYIPEQPILYDELTLWEHMEFAAAVYELDREVFLERAEELLQRFRLLDEKHNMPSNFSKGMQQKIMLILGFLNKPDVYIVDEPFIGLDPKAIKDFLNMLDDERKRGAGILMSTHVLDTAERICTSFVLLSGGRLVANGTLLDIQKQSGLPDAPLFDCFHSLL</sequence>
<evidence type="ECO:0000256" key="4">
    <source>
        <dbReference type="SAM" id="MobiDB-lite"/>
    </source>
</evidence>
<feature type="region of interest" description="Disordered" evidence="4">
    <location>
        <begin position="1"/>
        <end position="21"/>
    </location>
</feature>
<dbReference type="EMBL" id="JAAOIW010000004">
    <property type="protein sequence ID" value="NHN30835.1"/>
    <property type="molecule type" value="Genomic_DNA"/>
</dbReference>
<dbReference type="Proteomes" id="UP001165962">
    <property type="component" value="Unassembled WGS sequence"/>
</dbReference>
<accession>A0ABX0J5Y7</accession>
<comment type="caution">
    <text evidence="6">The sequence shown here is derived from an EMBL/GenBank/DDBJ whole genome shotgun (WGS) entry which is preliminary data.</text>
</comment>
<dbReference type="PANTHER" id="PTHR42939:SF2">
    <property type="entry name" value="ABC-TYPE TRANSPORTER ATP-BINDING PROTEIN ECSA"/>
    <property type="match status" value="1"/>
</dbReference>
<keyword evidence="2" id="KW-0547">Nucleotide-binding</keyword>
<dbReference type="InterPro" id="IPR027417">
    <property type="entry name" value="P-loop_NTPase"/>
</dbReference>
<dbReference type="Gene3D" id="3.40.50.300">
    <property type="entry name" value="P-loop containing nucleotide triphosphate hydrolases"/>
    <property type="match status" value="1"/>
</dbReference>
<feature type="domain" description="ABC transporter" evidence="5">
    <location>
        <begin position="28"/>
        <end position="251"/>
    </location>
</feature>
<proteinExistence type="predicted"/>
<organism evidence="6 7">
    <name type="scientific">Paenibacillus agricola</name>
    <dbReference type="NCBI Taxonomy" id="2716264"/>
    <lineage>
        <taxon>Bacteria</taxon>
        <taxon>Bacillati</taxon>
        <taxon>Bacillota</taxon>
        <taxon>Bacilli</taxon>
        <taxon>Bacillales</taxon>
        <taxon>Paenibacillaceae</taxon>
        <taxon>Paenibacillus</taxon>
    </lineage>
</organism>
<dbReference type="InterPro" id="IPR003593">
    <property type="entry name" value="AAA+_ATPase"/>
</dbReference>
<dbReference type="PROSITE" id="PS50893">
    <property type="entry name" value="ABC_TRANSPORTER_2"/>
    <property type="match status" value="1"/>
</dbReference>
<keyword evidence="3 6" id="KW-0067">ATP-binding</keyword>
<protein>
    <submittedName>
        <fullName evidence="6">ABC transporter ATP-binding protein</fullName>
    </submittedName>
</protein>
<dbReference type="InterPro" id="IPR017871">
    <property type="entry name" value="ABC_transporter-like_CS"/>
</dbReference>
<dbReference type="SUPFAM" id="SSF52540">
    <property type="entry name" value="P-loop containing nucleoside triphosphate hydrolases"/>
    <property type="match status" value="1"/>
</dbReference>
<dbReference type="PANTHER" id="PTHR42939">
    <property type="entry name" value="ABC TRANSPORTER ATP-BINDING PROTEIN ALBC-RELATED"/>
    <property type="match status" value="1"/>
</dbReference>
<evidence type="ECO:0000256" key="2">
    <source>
        <dbReference type="ARBA" id="ARBA00022741"/>
    </source>
</evidence>
<evidence type="ECO:0000259" key="5">
    <source>
        <dbReference type="PROSITE" id="PS50893"/>
    </source>
</evidence>
<evidence type="ECO:0000256" key="1">
    <source>
        <dbReference type="ARBA" id="ARBA00022448"/>
    </source>
</evidence>
<dbReference type="InterPro" id="IPR003439">
    <property type="entry name" value="ABC_transporter-like_ATP-bd"/>
</dbReference>
<dbReference type="GO" id="GO:0005524">
    <property type="term" value="F:ATP binding"/>
    <property type="evidence" value="ECO:0007669"/>
    <property type="project" value="UniProtKB-KW"/>
</dbReference>
<dbReference type="CDD" id="cd03230">
    <property type="entry name" value="ABC_DR_subfamily_A"/>
    <property type="match status" value="1"/>
</dbReference>
<dbReference type="PROSITE" id="PS00211">
    <property type="entry name" value="ABC_TRANSPORTER_1"/>
    <property type="match status" value="1"/>
</dbReference>
<dbReference type="Pfam" id="PF00005">
    <property type="entry name" value="ABC_tran"/>
    <property type="match status" value="1"/>
</dbReference>
<name>A0ABX0J5Y7_9BACL</name>
<keyword evidence="7" id="KW-1185">Reference proteome</keyword>
<keyword evidence="1" id="KW-0813">Transport</keyword>
<evidence type="ECO:0000256" key="3">
    <source>
        <dbReference type="ARBA" id="ARBA00022840"/>
    </source>
</evidence>
<reference evidence="6" key="1">
    <citation type="submission" date="2020-03" db="EMBL/GenBank/DDBJ databases">
        <title>Draft sequencing of Paenibacilllus sp. S3N08.</title>
        <authorList>
            <person name="Kim D.-U."/>
        </authorList>
    </citation>
    <scope>NUCLEOTIDE SEQUENCE</scope>
    <source>
        <strain evidence="6">S3N08</strain>
    </source>
</reference>
<gene>
    <name evidence="6" type="ORF">G9U52_13435</name>
</gene>
<evidence type="ECO:0000313" key="7">
    <source>
        <dbReference type="Proteomes" id="UP001165962"/>
    </source>
</evidence>